<dbReference type="FunFam" id="3.10.300.10:FF:000001">
    <property type="entry name" value="Putative 3-methyladenine DNA glycosylase"/>
    <property type="match status" value="1"/>
</dbReference>
<proteinExistence type="inferred from homology"/>
<keyword evidence="4 5" id="KW-0234">DNA repair</keyword>
<dbReference type="OrthoDB" id="9794313at2"/>
<keyword evidence="2 5" id="KW-0227">DNA damage</keyword>
<dbReference type="GO" id="GO:0003677">
    <property type="term" value="F:DNA binding"/>
    <property type="evidence" value="ECO:0007669"/>
    <property type="project" value="InterPro"/>
</dbReference>
<keyword evidence="7" id="KW-1185">Reference proteome</keyword>
<evidence type="ECO:0000313" key="7">
    <source>
        <dbReference type="Proteomes" id="UP000029736"/>
    </source>
</evidence>
<dbReference type="RefSeq" id="WP_044222858.1">
    <property type="nucleotide sequence ID" value="NZ_JBKAGJ010000021.1"/>
</dbReference>
<dbReference type="InterPro" id="IPR036995">
    <property type="entry name" value="MPG_sf"/>
</dbReference>
<evidence type="ECO:0000313" key="6">
    <source>
        <dbReference type="EMBL" id="KGE87262.1"/>
    </source>
</evidence>
<evidence type="ECO:0000256" key="5">
    <source>
        <dbReference type="HAMAP-Rule" id="MF_00527"/>
    </source>
</evidence>
<evidence type="ECO:0000256" key="3">
    <source>
        <dbReference type="ARBA" id="ARBA00022801"/>
    </source>
</evidence>
<comment type="similarity">
    <text evidence="1 5">Belongs to the DNA glycosylase MPG family.</text>
</comment>
<dbReference type="Pfam" id="PF02245">
    <property type="entry name" value="Pur_DNA_glyco"/>
    <property type="match status" value="1"/>
</dbReference>
<organism evidence="6 7">
    <name type="scientific">Phaeodactylibacter xiamenensis</name>
    <dbReference type="NCBI Taxonomy" id="1524460"/>
    <lineage>
        <taxon>Bacteria</taxon>
        <taxon>Pseudomonadati</taxon>
        <taxon>Bacteroidota</taxon>
        <taxon>Saprospiria</taxon>
        <taxon>Saprospirales</taxon>
        <taxon>Haliscomenobacteraceae</taxon>
        <taxon>Phaeodactylibacter</taxon>
    </lineage>
</organism>
<dbReference type="InterPro" id="IPR003180">
    <property type="entry name" value="MPG"/>
</dbReference>
<reference evidence="6 7" key="1">
    <citation type="journal article" date="2014" name="Int. J. Syst. Evol. Microbiol.">
        <title>Phaeodactylibacter xiamenensis gen. nov., sp. nov., a member of the family Saprospiraceae isolated from the marine alga Phaeodactylum tricornutum.</title>
        <authorList>
            <person name="Chen Z.Jr."/>
            <person name="Lei X."/>
            <person name="Lai Q."/>
            <person name="Li Y."/>
            <person name="Zhang B."/>
            <person name="Zhang J."/>
            <person name="Zhang H."/>
            <person name="Yang L."/>
            <person name="Zheng W."/>
            <person name="Tian Y."/>
            <person name="Yu Z."/>
            <person name="Xu H.Jr."/>
            <person name="Zheng T."/>
        </authorList>
    </citation>
    <scope>NUCLEOTIDE SEQUENCE [LARGE SCALE GENOMIC DNA]</scope>
    <source>
        <strain evidence="6 7">KD52</strain>
    </source>
</reference>
<dbReference type="STRING" id="1524460.IX84_16610"/>
<gene>
    <name evidence="6" type="ORF">IX84_16610</name>
</gene>
<dbReference type="Gene3D" id="3.10.300.10">
    <property type="entry name" value="Methylpurine-DNA glycosylase (MPG)"/>
    <property type="match status" value="1"/>
</dbReference>
<evidence type="ECO:0000256" key="4">
    <source>
        <dbReference type="ARBA" id="ARBA00023204"/>
    </source>
</evidence>
<dbReference type="HAMAP" id="MF_00527">
    <property type="entry name" value="3MGH"/>
    <property type="match status" value="1"/>
</dbReference>
<dbReference type="GO" id="GO:0006284">
    <property type="term" value="P:base-excision repair"/>
    <property type="evidence" value="ECO:0007669"/>
    <property type="project" value="InterPro"/>
</dbReference>
<dbReference type="PANTHER" id="PTHR10429:SF0">
    <property type="entry name" value="DNA-3-METHYLADENINE GLYCOSYLASE"/>
    <property type="match status" value="1"/>
</dbReference>
<dbReference type="InterPro" id="IPR011034">
    <property type="entry name" value="Formyl_transferase-like_C_sf"/>
</dbReference>
<comment type="caution">
    <text evidence="6">The sequence shown here is derived from an EMBL/GenBank/DDBJ whole genome shotgun (WGS) entry which is preliminary data.</text>
</comment>
<dbReference type="NCBIfam" id="TIGR00567">
    <property type="entry name" value="3mg"/>
    <property type="match status" value="1"/>
</dbReference>
<name>A0A098S851_9BACT</name>
<dbReference type="AlphaFoldDB" id="A0A098S851"/>
<dbReference type="Proteomes" id="UP000029736">
    <property type="component" value="Unassembled WGS sequence"/>
</dbReference>
<accession>A0A098S851</accession>
<dbReference type="CDD" id="cd00540">
    <property type="entry name" value="AAG"/>
    <property type="match status" value="1"/>
</dbReference>
<dbReference type="EMBL" id="JPOS01000038">
    <property type="protein sequence ID" value="KGE87262.1"/>
    <property type="molecule type" value="Genomic_DNA"/>
</dbReference>
<sequence>MPQPQKRIPKSFFTRSDVLQVSRELLGQHLITEIDGERTVGRIVETEAYHQDGDKACHAYAGRRTKRTEVMFMEGGHAYIYLCYGIHHLFNIVTGKADVGSAVLIRALEPVHGQPLMLERRGMERLEKRLTAGPGTLAQAMGIKKAWTGTDLTDPPGPIWLEYGDQIPSADNIAESARIGVGYAGECAQWPWRFTIAGNPWLSR</sequence>
<protein>
    <recommendedName>
        <fullName evidence="5">Putative 3-methyladenine DNA glycosylase</fullName>
        <ecNumber evidence="5">3.2.2.-</ecNumber>
    </recommendedName>
</protein>
<evidence type="ECO:0000256" key="1">
    <source>
        <dbReference type="ARBA" id="ARBA00009232"/>
    </source>
</evidence>
<dbReference type="GO" id="GO:0003905">
    <property type="term" value="F:alkylbase DNA N-glycosylase activity"/>
    <property type="evidence" value="ECO:0007669"/>
    <property type="project" value="InterPro"/>
</dbReference>
<dbReference type="PANTHER" id="PTHR10429">
    <property type="entry name" value="DNA-3-METHYLADENINE GLYCOSYLASE"/>
    <property type="match status" value="1"/>
</dbReference>
<keyword evidence="3 5" id="KW-0378">Hydrolase</keyword>
<evidence type="ECO:0000256" key="2">
    <source>
        <dbReference type="ARBA" id="ARBA00022763"/>
    </source>
</evidence>
<dbReference type="SUPFAM" id="SSF50486">
    <property type="entry name" value="FMT C-terminal domain-like"/>
    <property type="match status" value="1"/>
</dbReference>
<dbReference type="EC" id="3.2.2.-" evidence="5"/>